<dbReference type="SMART" id="SM00331">
    <property type="entry name" value="PP2C_SIG"/>
    <property type="match status" value="1"/>
</dbReference>
<sequence length="264" mass="28814">MKSFQFIAFSQRGRGKSHNEDALLLDGQVYQGSIREHGIVDTSQPRYFAIADGVAIGTLPRIASWRLLEILRDYLVSASATEPLLALLQHVQQDYVALSDNPKFYGMASTLVGVRLHENTVTIFNVGDSRAYLLADNRADLLSRDHSLLNDLIDGGEITAEQAADSASILQGLTCQFIADAECDDFRVNIATHELQPGERILLCSDGLNEALDDAQIAALFANESETDLVNVFKAARRAGGSDDFSLIVLTDGQLNDKSVTLNQ</sequence>
<reference evidence="2 3" key="1">
    <citation type="submission" date="2018-09" db="EMBL/GenBank/DDBJ databases">
        <title>Metagenome Assembled Genomes from an Advanced Water Purification Facility.</title>
        <authorList>
            <person name="Stamps B.W."/>
            <person name="Spear J.R."/>
        </authorList>
    </citation>
    <scope>NUCLEOTIDE SEQUENCE [LARGE SCALE GENOMIC DNA]</scope>
    <source>
        <strain evidence="2">Bin_54_1</strain>
    </source>
</reference>
<dbReference type="SMART" id="SM00332">
    <property type="entry name" value="PP2Cc"/>
    <property type="match status" value="1"/>
</dbReference>
<protein>
    <submittedName>
        <fullName evidence="2">Serine/threonine-protein phosphatase</fullName>
    </submittedName>
</protein>
<evidence type="ECO:0000259" key="1">
    <source>
        <dbReference type="PROSITE" id="PS51746"/>
    </source>
</evidence>
<dbReference type="Proteomes" id="UP000321055">
    <property type="component" value="Unassembled WGS sequence"/>
</dbReference>
<dbReference type="SUPFAM" id="SSF81606">
    <property type="entry name" value="PP2C-like"/>
    <property type="match status" value="1"/>
</dbReference>
<name>A0A5C7VSD6_9PROT</name>
<gene>
    <name evidence="2" type="ORF">E6Q60_08470</name>
</gene>
<feature type="domain" description="PPM-type phosphatase" evidence="1">
    <location>
        <begin position="5"/>
        <end position="252"/>
    </location>
</feature>
<dbReference type="InterPro" id="IPR036457">
    <property type="entry name" value="PPM-type-like_dom_sf"/>
</dbReference>
<dbReference type="EMBL" id="SSFX01000063">
    <property type="protein sequence ID" value="TXI27939.1"/>
    <property type="molecule type" value="Genomic_DNA"/>
</dbReference>
<dbReference type="InterPro" id="IPR001932">
    <property type="entry name" value="PPM-type_phosphatase-like_dom"/>
</dbReference>
<evidence type="ECO:0000313" key="3">
    <source>
        <dbReference type="Proteomes" id="UP000321055"/>
    </source>
</evidence>
<dbReference type="Pfam" id="PF13672">
    <property type="entry name" value="PP2C_2"/>
    <property type="match status" value="1"/>
</dbReference>
<proteinExistence type="predicted"/>
<dbReference type="CDD" id="cd00143">
    <property type="entry name" value="PP2Cc"/>
    <property type="match status" value="1"/>
</dbReference>
<comment type="caution">
    <text evidence="2">The sequence shown here is derived from an EMBL/GenBank/DDBJ whole genome shotgun (WGS) entry which is preliminary data.</text>
</comment>
<dbReference type="PROSITE" id="PS51746">
    <property type="entry name" value="PPM_2"/>
    <property type="match status" value="1"/>
</dbReference>
<dbReference type="AlphaFoldDB" id="A0A5C7VSD6"/>
<evidence type="ECO:0000313" key="2">
    <source>
        <dbReference type="EMBL" id="TXI27939.1"/>
    </source>
</evidence>
<organism evidence="2 3">
    <name type="scientific">Nitrosomonas oligotropha</name>
    <dbReference type="NCBI Taxonomy" id="42354"/>
    <lineage>
        <taxon>Bacteria</taxon>
        <taxon>Pseudomonadati</taxon>
        <taxon>Pseudomonadota</taxon>
        <taxon>Betaproteobacteria</taxon>
        <taxon>Nitrosomonadales</taxon>
        <taxon>Nitrosomonadaceae</taxon>
        <taxon>Nitrosomonas</taxon>
    </lineage>
</organism>
<dbReference type="Gene3D" id="3.60.40.10">
    <property type="entry name" value="PPM-type phosphatase domain"/>
    <property type="match status" value="1"/>
</dbReference>
<accession>A0A5C7VSD6</accession>